<dbReference type="GO" id="GO:0003743">
    <property type="term" value="F:translation initiation factor activity"/>
    <property type="evidence" value="ECO:0007669"/>
    <property type="project" value="UniProtKB-KW"/>
</dbReference>
<keyword evidence="2" id="KW-0732">Signal</keyword>
<evidence type="ECO:0000313" key="3">
    <source>
        <dbReference type="EMBL" id="CAA9209989.1"/>
    </source>
</evidence>
<protein>
    <submittedName>
        <fullName evidence="3">Translation initiation factor 2</fullName>
    </submittedName>
</protein>
<keyword evidence="3" id="KW-0648">Protein biosynthesis</keyword>
<accession>A0A6J4GZ41</accession>
<gene>
    <name evidence="3" type="ORF">AVDCRST_MAG42-819</name>
</gene>
<organism evidence="3">
    <name type="scientific">uncultured Chthoniobacterales bacterium</name>
    <dbReference type="NCBI Taxonomy" id="1836801"/>
    <lineage>
        <taxon>Bacteria</taxon>
        <taxon>Pseudomonadati</taxon>
        <taxon>Verrucomicrobiota</taxon>
        <taxon>Spartobacteria</taxon>
        <taxon>Chthoniobacterales</taxon>
        <taxon>environmental samples</taxon>
    </lineage>
</organism>
<dbReference type="AlphaFoldDB" id="A0A6J4GZ41"/>
<name>A0A6J4GZ41_9BACT</name>
<evidence type="ECO:0000256" key="2">
    <source>
        <dbReference type="SAM" id="SignalP"/>
    </source>
</evidence>
<feature type="compositionally biased region" description="Pro residues" evidence="1">
    <location>
        <begin position="182"/>
        <end position="195"/>
    </location>
</feature>
<dbReference type="EMBL" id="CADCTA010000001">
    <property type="protein sequence ID" value="CAA9209989.1"/>
    <property type="molecule type" value="Genomic_DNA"/>
</dbReference>
<feature type="region of interest" description="Disordered" evidence="1">
    <location>
        <begin position="140"/>
        <end position="219"/>
    </location>
</feature>
<evidence type="ECO:0000256" key="1">
    <source>
        <dbReference type="SAM" id="MobiDB-lite"/>
    </source>
</evidence>
<keyword evidence="3" id="KW-0396">Initiation factor</keyword>
<proteinExistence type="predicted"/>
<feature type="chain" id="PRO_5026789537" evidence="2">
    <location>
        <begin position="23"/>
        <end position="219"/>
    </location>
</feature>
<feature type="signal peptide" evidence="2">
    <location>
        <begin position="1"/>
        <end position="22"/>
    </location>
</feature>
<reference evidence="3" key="1">
    <citation type="submission" date="2020-02" db="EMBL/GenBank/DDBJ databases">
        <authorList>
            <person name="Meier V. D."/>
        </authorList>
    </citation>
    <scope>NUCLEOTIDE SEQUENCE</scope>
    <source>
        <strain evidence="3">AVDCRST_MAG42</strain>
    </source>
</reference>
<sequence length="219" mass="22964">MKYLLLTAASAALLVTPRTTRAADDLPQPIQLARYDAMMNRSPFAVATAPAATPPPAPNFAKDWYIANAARSPEGDLVTVASSTDKNFKEYLTTKEPVKGISISNIEWSDKVGATKVTITKDGQFSTLTFNQALLSQPIANAPSAPQPAPVQQPPAGGQPQVVPQPFPQVPGATPGANTPIKPAPIPTLPTPPPRVRSIIQRSPQAGAAPVPAPPDSQE</sequence>